<feature type="transmembrane region" description="Helical" evidence="10">
    <location>
        <begin position="159"/>
        <end position="177"/>
    </location>
</feature>
<comment type="subcellular location">
    <subcellularLocation>
        <location evidence="2">Endomembrane system</location>
        <topology evidence="2">Multi-pass membrane protein</topology>
    </subcellularLocation>
</comment>
<dbReference type="GO" id="GO:0031293">
    <property type="term" value="P:membrane protein intracellular domain proteolysis"/>
    <property type="evidence" value="ECO:0007669"/>
    <property type="project" value="TreeGrafter"/>
</dbReference>
<protein>
    <recommendedName>
        <fullName evidence="4">Membrane-bound transcription factor site-2 protease</fullName>
        <ecNumber evidence="3">3.4.24.85</ecNumber>
    </recommendedName>
    <alternativeName>
        <fullName evidence="8">Endopeptidase S2P</fullName>
    </alternativeName>
</protein>
<dbReference type="Pfam" id="PF02163">
    <property type="entry name" value="Peptidase_M50"/>
    <property type="match status" value="1"/>
</dbReference>
<dbReference type="GO" id="GO:0016020">
    <property type="term" value="C:membrane"/>
    <property type="evidence" value="ECO:0007669"/>
    <property type="project" value="InterPro"/>
</dbReference>
<comment type="function">
    <text evidence="9">Zinc metalloprotease that mediates intramembrane proteolysis of proteins such as ATF6, ATF6B, SREBF1/SREBP1 and SREBF2/SREBP2. Catalyzes the second step in the proteolytic activation of the sterol regulatory element-binding proteins (SREBPs) SREBF1/SREBP1 and SREBF2/SREBP2: cleaves SREBPs within the first transmembrane segment, thereby releasing the N-terminal segment with a portion of the transmembrane segment attached. Mature N-terminal SREBP fragments shuttle to the nucleus and activate gene transcription. Also mediates the second step in the proteolytic activation of the cyclic AMP-dependent transcription factor ATF-6 (ATF6 and ATF6B). Involved in intramembrane proteolysis during bone formation. In astrocytes and osteoblasts, upon DNA damage and ER stress, mediates the second step of the regulated intramembrane proteolytic activation of the transcription factor CREB3L1, leading to the inhibition of cell-cycle progression.</text>
</comment>
<dbReference type="GO" id="GO:0005737">
    <property type="term" value="C:cytoplasm"/>
    <property type="evidence" value="ECO:0007669"/>
    <property type="project" value="TreeGrafter"/>
</dbReference>
<dbReference type="EMBL" id="LR899012">
    <property type="protein sequence ID" value="CAD7088304.1"/>
    <property type="molecule type" value="Genomic_DNA"/>
</dbReference>
<dbReference type="InParanoid" id="A0A7R8UX96"/>
<evidence type="ECO:0000313" key="13">
    <source>
        <dbReference type="Proteomes" id="UP000594454"/>
    </source>
</evidence>
<dbReference type="AlphaFoldDB" id="A0A7R8UX96"/>
<dbReference type="Proteomes" id="UP000594454">
    <property type="component" value="Chromosome 4"/>
</dbReference>
<feature type="transmembrane region" description="Helical" evidence="10">
    <location>
        <begin position="69"/>
        <end position="97"/>
    </location>
</feature>
<feature type="transmembrane region" description="Helical" evidence="10">
    <location>
        <begin position="197"/>
        <end position="219"/>
    </location>
</feature>
<evidence type="ECO:0000256" key="4">
    <source>
        <dbReference type="ARBA" id="ARBA00014400"/>
    </source>
</evidence>
<feature type="transmembrane region" description="Helical" evidence="10">
    <location>
        <begin position="6"/>
        <end position="24"/>
    </location>
</feature>
<dbReference type="OrthoDB" id="69989at2759"/>
<evidence type="ECO:0000259" key="11">
    <source>
        <dbReference type="Pfam" id="PF02163"/>
    </source>
</evidence>
<accession>A0A7R8UX96</accession>
<dbReference type="PANTHER" id="PTHR13325:SF3">
    <property type="entry name" value="MEMBRANE-BOUND TRANSCRIPTION FACTOR SITE-2 PROTEASE"/>
    <property type="match status" value="1"/>
</dbReference>
<comment type="catalytic activity">
    <reaction evidence="1">
        <text>Cleaves several transcription factors that are type-2 transmembrane proteins within membrane-spanning domains. Known substrates include sterol regulatory element-binding protein (SREBP) -1, SREBP-2 and forms of the transcriptional activator ATF6. SREBP-2 is cleaved at the site 477-DRSRILL-|-CVLTFLCLSFNPLTSLLQWGGA-505. The residues Asn-Pro, 11 residues distal to the site of cleavage in the membrane-spanning domain, are important for cleavage by S2P endopeptidase. Replacement of either of these residues does not prevent cleavage, but there is no cleavage if both of these residues are replaced.</text>
        <dbReference type="EC" id="3.4.24.85"/>
    </reaction>
</comment>
<keyword evidence="13" id="KW-1185">Reference proteome</keyword>
<keyword evidence="7 10" id="KW-0472">Membrane</keyword>
<evidence type="ECO:0000256" key="1">
    <source>
        <dbReference type="ARBA" id="ARBA00001350"/>
    </source>
</evidence>
<feature type="transmembrane region" description="Helical" evidence="10">
    <location>
        <begin position="130"/>
        <end position="147"/>
    </location>
</feature>
<dbReference type="GO" id="GO:0012505">
    <property type="term" value="C:endomembrane system"/>
    <property type="evidence" value="ECO:0007669"/>
    <property type="project" value="UniProtKB-SubCell"/>
</dbReference>
<keyword evidence="6 10" id="KW-1133">Transmembrane helix</keyword>
<evidence type="ECO:0000256" key="10">
    <source>
        <dbReference type="SAM" id="Phobius"/>
    </source>
</evidence>
<gene>
    <name evidence="12" type="ORF">HERILL_LOCUS10943</name>
</gene>
<dbReference type="InterPro" id="IPR008915">
    <property type="entry name" value="Peptidase_M50"/>
</dbReference>
<keyword evidence="5 10" id="KW-0812">Transmembrane</keyword>
<evidence type="ECO:0000256" key="9">
    <source>
        <dbReference type="ARBA" id="ARBA00045828"/>
    </source>
</evidence>
<dbReference type="InterPro" id="IPR001193">
    <property type="entry name" value="MBTPS2"/>
</dbReference>
<proteinExistence type="predicted"/>
<dbReference type="PANTHER" id="PTHR13325">
    <property type="entry name" value="PROTEASE M50 MEMBRANE-BOUND TRANSCRIPTION FACTOR SITE 2 PROTEASE"/>
    <property type="match status" value="1"/>
</dbReference>
<evidence type="ECO:0000313" key="12">
    <source>
        <dbReference type="EMBL" id="CAD7088304.1"/>
    </source>
</evidence>
<organism evidence="12 13">
    <name type="scientific">Hermetia illucens</name>
    <name type="common">Black soldier fly</name>
    <dbReference type="NCBI Taxonomy" id="343691"/>
    <lineage>
        <taxon>Eukaryota</taxon>
        <taxon>Metazoa</taxon>
        <taxon>Ecdysozoa</taxon>
        <taxon>Arthropoda</taxon>
        <taxon>Hexapoda</taxon>
        <taxon>Insecta</taxon>
        <taxon>Pterygota</taxon>
        <taxon>Neoptera</taxon>
        <taxon>Endopterygota</taxon>
        <taxon>Diptera</taxon>
        <taxon>Brachycera</taxon>
        <taxon>Stratiomyomorpha</taxon>
        <taxon>Stratiomyidae</taxon>
        <taxon>Hermetiinae</taxon>
        <taxon>Hermetia</taxon>
    </lineage>
</organism>
<dbReference type="OMA" id="GFDGAHI"/>
<feature type="domain" description="Peptidase M50" evidence="11">
    <location>
        <begin position="132"/>
        <end position="463"/>
    </location>
</feature>
<dbReference type="GO" id="GO:1905897">
    <property type="term" value="P:regulation of response to endoplasmic reticulum stress"/>
    <property type="evidence" value="ECO:0007669"/>
    <property type="project" value="TreeGrafter"/>
</dbReference>
<dbReference type="FunCoup" id="A0A7R8UX96">
    <property type="interactions" value="1615"/>
</dbReference>
<evidence type="ECO:0000256" key="5">
    <source>
        <dbReference type="ARBA" id="ARBA00022692"/>
    </source>
</evidence>
<dbReference type="GO" id="GO:0004222">
    <property type="term" value="F:metalloendopeptidase activity"/>
    <property type="evidence" value="ECO:0007669"/>
    <property type="project" value="InterPro"/>
</dbReference>
<feature type="transmembrane region" description="Helical" evidence="10">
    <location>
        <begin position="465"/>
        <end position="487"/>
    </location>
</feature>
<evidence type="ECO:0000256" key="3">
    <source>
        <dbReference type="ARBA" id="ARBA00012347"/>
    </source>
</evidence>
<evidence type="ECO:0000256" key="2">
    <source>
        <dbReference type="ARBA" id="ARBA00004127"/>
    </source>
</evidence>
<sequence length="495" mass="55187">MEPLTLIAVIGVIYGTVFFFDCFFKSCMHYPYDAFLRNTGLTVQFMRLRWHTTAFNRTIFKWGSSCSKIFIHAFNLGVITSIVLMALGILILSASLFGTSSGGGSDVTSKKFEVQMELLLPGVNLPLSEIGYYITALLICSVVHELGHAIAAVMEDVPVTGFGIYVLFCFPVAYTELSTEHLNALKPLRKLRVLCAGIWHNVVLAAVFYVIFIGLGPALTPFYQTNSAVVITHISPNSHLRGDRGLYWHDVIQSINECKVRNLDTWYSCLVKTLHSKPAFCVSSEFIRLNDETGLTAHIDDGLVQCCDPSNTKVLCFEYINDISNDDPLEIPQHMCLDIRKTVEEATSLCTTTCDEGFCIRPVINNSTTLLTIARKDRERVIYIGHPSDLYRTIKLSEFVPKTSFLTPEFADSLSLFLKYNVVFSLGLAVINAIPSFSLDGHHISSTIINSILANKITERARRELVLLAVSCLGTLLFLSSIIKVLWSSLVTRFM</sequence>
<dbReference type="PRINTS" id="PR01000">
    <property type="entry name" value="SREBPS2PTASE"/>
</dbReference>
<dbReference type="EC" id="3.4.24.85" evidence="3"/>
<evidence type="ECO:0000256" key="7">
    <source>
        <dbReference type="ARBA" id="ARBA00023136"/>
    </source>
</evidence>
<evidence type="ECO:0000256" key="8">
    <source>
        <dbReference type="ARBA" id="ARBA00032658"/>
    </source>
</evidence>
<name>A0A7R8UX96_HERIL</name>
<reference evidence="12 13" key="1">
    <citation type="submission" date="2020-11" db="EMBL/GenBank/DDBJ databases">
        <authorList>
            <person name="Wallbank WR R."/>
            <person name="Pardo Diaz C."/>
            <person name="Kozak K."/>
            <person name="Martin S."/>
            <person name="Jiggins C."/>
            <person name="Moest M."/>
            <person name="Warren A I."/>
            <person name="Generalovic N T."/>
            <person name="Byers J.R.P. K."/>
            <person name="Montejo-Kovacevich G."/>
            <person name="Yen C E."/>
        </authorList>
    </citation>
    <scope>NUCLEOTIDE SEQUENCE [LARGE SCALE GENOMIC DNA]</scope>
</reference>
<evidence type="ECO:0000256" key="6">
    <source>
        <dbReference type="ARBA" id="ARBA00022989"/>
    </source>
</evidence>